<evidence type="ECO:0000259" key="9">
    <source>
        <dbReference type="PROSITE" id="PS51755"/>
    </source>
</evidence>
<dbReference type="InterPro" id="IPR001789">
    <property type="entry name" value="Sig_transdc_resp-reg_receiver"/>
</dbReference>
<feature type="modified residue" description="4-aspartylphosphate" evidence="6">
    <location>
        <position position="54"/>
    </location>
</feature>
<dbReference type="Pfam" id="PF00486">
    <property type="entry name" value="Trans_reg_C"/>
    <property type="match status" value="1"/>
</dbReference>
<evidence type="ECO:0000256" key="6">
    <source>
        <dbReference type="PROSITE-ProRule" id="PRU00169"/>
    </source>
</evidence>
<dbReference type="InterPro" id="IPR036388">
    <property type="entry name" value="WH-like_DNA-bd_sf"/>
</dbReference>
<feature type="DNA-binding region" description="OmpR/PhoB-type" evidence="7">
    <location>
        <begin position="120"/>
        <end position="219"/>
    </location>
</feature>
<dbReference type="PROSITE" id="PS51755">
    <property type="entry name" value="OMPR_PHOB"/>
    <property type="match status" value="1"/>
</dbReference>
<dbReference type="PANTHER" id="PTHR48111:SF52">
    <property type="entry name" value="TRANSCRIPTIONAL REGULATORY PROTEIN YVRH"/>
    <property type="match status" value="1"/>
</dbReference>
<keyword evidence="4 7" id="KW-0238">DNA-binding</keyword>
<feature type="domain" description="Response regulatory" evidence="8">
    <location>
        <begin position="4"/>
        <end position="117"/>
    </location>
</feature>
<dbReference type="SUPFAM" id="SSF46894">
    <property type="entry name" value="C-terminal effector domain of the bipartite response regulators"/>
    <property type="match status" value="1"/>
</dbReference>
<feature type="domain" description="OmpR/PhoB-type" evidence="9">
    <location>
        <begin position="120"/>
        <end position="219"/>
    </location>
</feature>
<dbReference type="EMBL" id="CP128355">
    <property type="protein sequence ID" value="XAF71363.1"/>
    <property type="molecule type" value="Genomic_DNA"/>
</dbReference>
<accession>A0ABZ3EFI3</accession>
<evidence type="ECO:0000256" key="7">
    <source>
        <dbReference type="PROSITE-ProRule" id="PRU01091"/>
    </source>
</evidence>
<evidence type="ECO:0000313" key="10">
    <source>
        <dbReference type="EMBL" id="XAF71363.1"/>
    </source>
</evidence>
<evidence type="ECO:0000256" key="4">
    <source>
        <dbReference type="ARBA" id="ARBA00023125"/>
    </source>
</evidence>
<evidence type="ECO:0000313" key="11">
    <source>
        <dbReference type="Proteomes" id="UP001436297"/>
    </source>
</evidence>
<name>A0ABZ3EFI3_9STAP</name>
<evidence type="ECO:0000256" key="3">
    <source>
        <dbReference type="ARBA" id="ARBA00023015"/>
    </source>
</evidence>
<dbReference type="Pfam" id="PF00072">
    <property type="entry name" value="Response_reg"/>
    <property type="match status" value="1"/>
</dbReference>
<protein>
    <submittedName>
        <fullName evidence="10">Response regulator transcription factor</fullName>
    </submittedName>
</protein>
<dbReference type="Gene3D" id="1.10.10.10">
    <property type="entry name" value="Winged helix-like DNA-binding domain superfamily/Winged helix DNA-binding domain"/>
    <property type="match status" value="1"/>
</dbReference>
<proteinExistence type="predicted"/>
<dbReference type="InterPro" id="IPR011006">
    <property type="entry name" value="CheY-like_superfamily"/>
</dbReference>
<keyword evidence="5" id="KW-0804">Transcription</keyword>
<dbReference type="RefSeq" id="WP_251518678.1">
    <property type="nucleotide sequence ID" value="NZ_CP128355.1"/>
</dbReference>
<sequence length="219" mass="25252">MNGKILIIEDDHDIQTLIKIALSNKQFGNIYTADDIQSAEKLLRSYTFNVVLLDLNLKSENGYQLVKYLNNNVTKLIVVTAKDTDLDVYKGFEHGAVDYVKKPFDPIELAFRVGVHIEKNNIHKNGNLVVNFDTTDVSLNGEPISLTTREYDLLEYFIENKNQILTKNQIYDRVWGYSVSVDDNTLMVHIRMLRKKIENDANTPQFIQTIRGKGYIYRS</sequence>
<evidence type="ECO:0000256" key="2">
    <source>
        <dbReference type="ARBA" id="ARBA00023012"/>
    </source>
</evidence>
<keyword evidence="1 6" id="KW-0597">Phosphoprotein</keyword>
<dbReference type="CDD" id="cd17574">
    <property type="entry name" value="REC_OmpR"/>
    <property type="match status" value="1"/>
</dbReference>
<dbReference type="SMART" id="SM00448">
    <property type="entry name" value="REC"/>
    <property type="match status" value="1"/>
</dbReference>
<reference evidence="10 11" key="1">
    <citation type="journal article" date="2024" name="Pathogens">
        <title>Staphylococcus hsinchuensis sp. nov., Isolated from Soymilk.</title>
        <authorList>
            <person name="Wang Y.T."/>
            <person name="Lin Y.C."/>
            <person name="Hsieh Y.H."/>
            <person name="Lin Y.T."/>
            <person name="Hamada M."/>
            <person name="Chen C.C."/>
            <person name="Liou J.S."/>
            <person name="Lee A.Y."/>
            <person name="Zhang W.L."/>
            <person name="Chen Y.T."/>
            <person name="Huang C.H."/>
        </authorList>
    </citation>
    <scope>NUCLEOTIDE SEQUENCE [LARGE SCALE GENOMIC DNA]</scope>
    <source>
        <strain evidence="10 11">H164</strain>
    </source>
</reference>
<dbReference type="CDD" id="cd00383">
    <property type="entry name" value="trans_reg_C"/>
    <property type="match status" value="1"/>
</dbReference>
<organism evidence="10 11">
    <name type="scientific">Staphylococcus hsinchuensis</name>
    <dbReference type="NCBI Taxonomy" id="3051183"/>
    <lineage>
        <taxon>Bacteria</taxon>
        <taxon>Bacillati</taxon>
        <taxon>Bacillota</taxon>
        <taxon>Bacilli</taxon>
        <taxon>Bacillales</taxon>
        <taxon>Staphylococcaceae</taxon>
        <taxon>Staphylococcus</taxon>
    </lineage>
</organism>
<dbReference type="Gene3D" id="3.40.50.2300">
    <property type="match status" value="1"/>
</dbReference>
<dbReference type="PANTHER" id="PTHR48111">
    <property type="entry name" value="REGULATOR OF RPOS"/>
    <property type="match status" value="1"/>
</dbReference>
<evidence type="ECO:0000256" key="5">
    <source>
        <dbReference type="ARBA" id="ARBA00023163"/>
    </source>
</evidence>
<gene>
    <name evidence="10" type="ORF">QQM35_04510</name>
</gene>
<keyword evidence="2" id="KW-0902">Two-component regulatory system</keyword>
<evidence type="ECO:0000259" key="8">
    <source>
        <dbReference type="PROSITE" id="PS50110"/>
    </source>
</evidence>
<dbReference type="InterPro" id="IPR039420">
    <property type="entry name" value="WalR-like"/>
</dbReference>
<dbReference type="InterPro" id="IPR001867">
    <property type="entry name" value="OmpR/PhoB-type_DNA-bd"/>
</dbReference>
<dbReference type="SMART" id="SM00862">
    <property type="entry name" value="Trans_reg_C"/>
    <property type="match status" value="1"/>
</dbReference>
<keyword evidence="3" id="KW-0805">Transcription regulation</keyword>
<evidence type="ECO:0000256" key="1">
    <source>
        <dbReference type="ARBA" id="ARBA00022553"/>
    </source>
</evidence>
<dbReference type="PROSITE" id="PS50110">
    <property type="entry name" value="RESPONSE_REGULATORY"/>
    <property type="match status" value="1"/>
</dbReference>
<keyword evidence="11" id="KW-1185">Reference proteome</keyword>
<dbReference type="InterPro" id="IPR016032">
    <property type="entry name" value="Sig_transdc_resp-reg_C-effctor"/>
</dbReference>
<dbReference type="Gene3D" id="6.10.250.690">
    <property type="match status" value="1"/>
</dbReference>
<dbReference type="Proteomes" id="UP001436297">
    <property type="component" value="Chromosome"/>
</dbReference>
<dbReference type="SUPFAM" id="SSF52172">
    <property type="entry name" value="CheY-like"/>
    <property type="match status" value="1"/>
</dbReference>